<comment type="similarity">
    <text evidence="6">Belongs to the azoreductase type 1 family.</text>
</comment>
<dbReference type="Proteomes" id="UP000245938">
    <property type="component" value="Unassembled WGS sequence"/>
</dbReference>
<evidence type="ECO:0000259" key="7">
    <source>
        <dbReference type="Pfam" id="PF02525"/>
    </source>
</evidence>
<dbReference type="GO" id="GO:0009055">
    <property type="term" value="F:electron transfer activity"/>
    <property type="evidence" value="ECO:0007669"/>
    <property type="project" value="UniProtKB-UniRule"/>
</dbReference>
<dbReference type="GO" id="GO:0016655">
    <property type="term" value="F:oxidoreductase activity, acting on NAD(P)H, quinone or similar compound as acceptor"/>
    <property type="evidence" value="ECO:0007669"/>
    <property type="project" value="InterPro"/>
</dbReference>
<comment type="subunit">
    <text evidence="6">Homodimer.</text>
</comment>
<proteinExistence type="inferred from homology"/>
<evidence type="ECO:0000256" key="5">
    <source>
        <dbReference type="ARBA" id="ARBA00048542"/>
    </source>
</evidence>
<dbReference type="SUPFAM" id="SSF52218">
    <property type="entry name" value="Flavoproteins"/>
    <property type="match status" value="1"/>
</dbReference>
<organism evidence="8 9">
    <name type="scientific">Kurthia sibirica</name>
    <dbReference type="NCBI Taxonomy" id="202750"/>
    <lineage>
        <taxon>Bacteria</taxon>
        <taxon>Bacillati</taxon>
        <taxon>Bacillota</taxon>
        <taxon>Bacilli</taxon>
        <taxon>Bacillales</taxon>
        <taxon>Caryophanaceae</taxon>
        <taxon>Kurthia</taxon>
    </lineage>
</organism>
<evidence type="ECO:0000313" key="8">
    <source>
        <dbReference type="EMBL" id="PWI24931.1"/>
    </source>
</evidence>
<comment type="function">
    <text evidence="6">Quinone reductase that provides resistance to thiol-specific stress caused by electrophilic quinones.</text>
</comment>
<dbReference type="InterPro" id="IPR050104">
    <property type="entry name" value="FMN-dep_NADH:Q_OxRdtase_AzoR1"/>
</dbReference>
<dbReference type="GO" id="GO:0010181">
    <property type="term" value="F:FMN binding"/>
    <property type="evidence" value="ECO:0007669"/>
    <property type="project" value="UniProtKB-UniRule"/>
</dbReference>
<comment type="cofactor">
    <cofactor evidence="6">
        <name>FMN</name>
        <dbReference type="ChEBI" id="CHEBI:58210"/>
    </cofactor>
    <text evidence="6">Binds 1 FMN per subunit.</text>
</comment>
<dbReference type="NCBIfam" id="NF010075">
    <property type="entry name" value="PRK13556.1"/>
    <property type="match status" value="1"/>
</dbReference>
<comment type="catalytic activity">
    <reaction evidence="6">
        <text>2 a quinone + NADH + H(+) = 2 a 1,4-benzosemiquinone + NAD(+)</text>
        <dbReference type="Rhea" id="RHEA:65952"/>
        <dbReference type="ChEBI" id="CHEBI:15378"/>
        <dbReference type="ChEBI" id="CHEBI:57540"/>
        <dbReference type="ChEBI" id="CHEBI:57945"/>
        <dbReference type="ChEBI" id="CHEBI:132124"/>
        <dbReference type="ChEBI" id="CHEBI:134225"/>
    </reaction>
</comment>
<feature type="domain" description="Flavodoxin-like fold" evidence="7">
    <location>
        <begin position="2"/>
        <end position="202"/>
    </location>
</feature>
<keyword evidence="3 6" id="KW-0560">Oxidoreductase</keyword>
<gene>
    <name evidence="6" type="primary">azoR</name>
    <name evidence="8" type="ORF">DEX24_10990</name>
</gene>
<keyword evidence="1 6" id="KW-0285">Flavoprotein</keyword>
<evidence type="ECO:0000256" key="1">
    <source>
        <dbReference type="ARBA" id="ARBA00022630"/>
    </source>
</evidence>
<dbReference type="PANTHER" id="PTHR43741:SF4">
    <property type="entry name" value="FMN-DEPENDENT NADH:QUINONE OXIDOREDUCTASE"/>
    <property type="match status" value="1"/>
</dbReference>
<dbReference type="OrthoDB" id="9798454at2"/>
<accession>A0A2U3AKA2</accession>
<dbReference type="InterPro" id="IPR023048">
    <property type="entry name" value="NADH:quinone_OxRdtase_FMN_depd"/>
</dbReference>
<evidence type="ECO:0000256" key="3">
    <source>
        <dbReference type="ARBA" id="ARBA00023002"/>
    </source>
</evidence>
<name>A0A2U3AKA2_9BACL</name>
<keyword evidence="2 6" id="KW-0288">FMN</keyword>
<dbReference type="PANTHER" id="PTHR43741">
    <property type="entry name" value="FMN-DEPENDENT NADH-AZOREDUCTASE 1"/>
    <property type="match status" value="1"/>
</dbReference>
<keyword evidence="9" id="KW-1185">Reference proteome</keyword>
<comment type="function">
    <text evidence="6">Also exhibits azoreductase activity. Catalyzes the reductive cleavage of the azo bond in aromatic azo compounds to the corresponding amines.</text>
</comment>
<dbReference type="InterPro" id="IPR003680">
    <property type="entry name" value="Flavodoxin_fold"/>
</dbReference>
<dbReference type="HAMAP" id="MF_01216">
    <property type="entry name" value="Azoreductase_type1"/>
    <property type="match status" value="1"/>
</dbReference>
<comment type="catalytic activity">
    <reaction evidence="5">
        <text>N,N-dimethyl-1,4-phenylenediamine + anthranilate + 2 NAD(+) = 2-(4-dimethylaminophenyl)diazenylbenzoate + 2 NADH + 2 H(+)</text>
        <dbReference type="Rhea" id="RHEA:55872"/>
        <dbReference type="ChEBI" id="CHEBI:15378"/>
        <dbReference type="ChEBI" id="CHEBI:15783"/>
        <dbReference type="ChEBI" id="CHEBI:16567"/>
        <dbReference type="ChEBI" id="CHEBI:57540"/>
        <dbReference type="ChEBI" id="CHEBI:57945"/>
        <dbReference type="ChEBI" id="CHEBI:71579"/>
        <dbReference type="EC" id="1.7.1.17"/>
    </reaction>
    <physiologicalReaction direction="right-to-left" evidence="5">
        <dbReference type="Rhea" id="RHEA:55874"/>
    </physiologicalReaction>
</comment>
<evidence type="ECO:0000256" key="2">
    <source>
        <dbReference type="ARBA" id="ARBA00022643"/>
    </source>
</evidence>
<dbReference type="AlphaFoldDB" id="A0A2U3AKA2"/>
<dbReference type="EMBL" id="QFVR01000014">
    <property type="protein sequence ID" value="PWI24931.1"/>
    <property type="molecule type" value="Genomic_DNA"/>
</dbReference>
<dbReference type="InterPro" id="IPR029039">
    <property type="entry name" value="Flavoprotein-like_sf"/>
</dbReference>
<comment type="caution">
    <text evidence="8">The sequence shown here is derived from an EMBL/GenBank/DDBJ whole genome shotgun (WGS) entry which is preliminary data.</text>
</comment>
<dbReference type="Gene3D" id="3.40.50.360">
    <property type="match status" value="1"/>
</dbReference>
<evidence type="ECO:0000256" key="4">
    <source>
        <dbReference type="ARBA" id="ARBA00023027"/>
    </source>
</evidence>
<keyword evidence="4 6" id="KW-0520">NAD</keyword>
<evidence type="ECO:0000313" key="9">
    <source>
        <dbReference type="Proteomes" id="UP000245938"/>
    </source>
</evidence>
<sequence>MTKVLVVKANNRPSTEGVSSKMYEVFMEAAKNVANLEVTTYDVYEENTPYFGQEVFNAYGKLAQGQELNEAEAAVMAAQTKARQAITDADVVVYAFPLWNLTIPAKLQTFFDYTYAAGFSFKYDTNGNLVSLLTDKKAIVLNARGGIYSTPETAGMEMAVNYVKTVVGGVFGMEIIDEVIIEGHNAMPAKADEIKEAGYEAVKAVVAKLANLTVNA</sequence>
<dbReference type="EC" id="1.7.1.17" evidence="6"/>
<dbReference type="EC" id="1.6.5.-" evidence="6"/>
<dbReference type="Pfam" id="PF02525">
    <property type="entry name" value="Flavodoxin_2"/>
    <property type="match status" value="1"/>
</dbReference>
<dbReference type="RefSeq" id="WP_109306474.1">
    <property type="nucleotide sequence ID" value="NZ_BJUF01000005.1"/>
</dbReference>
<dbReference type="GO" id="GO:0016652">
    <property type="term" value="F:oxidoreductase activity, acting on NAD(P)H as acceptor"/>
    <property type="evidence" value="ECO:0007669"/>
    <property type="project" value="UniProtKB-UniRule"/>
</dbReference>
<protein>
    <recommendedName>
        <fullName evidence="6">FMN dependent NADH:quinone oxidoreductase</fullName>
        <ecNumber evidence="6">1.6.5.-</ecNumber>
    </recommendedName>
    <alternativeName>
        <fullName evidence="6">Azo-dye reductase</fullName>
    </alternativeName>
    <alternativeName>
        <fullName evidence="6">FMN-dependent NADH-azo compound oxidoreductase</fullName>
    </alternativeName>
    <alternativeName>
        <fullName evidence="6">FMN-dependent NADH-azoreductase</fullName>
        <ecNumber evidence="6">1.7.1.17</ecNumber>
    </alternativeName>
</protein>
<reference evidence="8 9" key="1">
    <citation type="submission" date="2018-05" db="EMBL/GenBank/DDBJ databases">
        <title>Kurthia sibirica genome sequence.</title>
        <authorList>
            <person name="Maclea K.S."/>
            <person name="Goen A.E."/>
        </authorList>
    </citation>
    <scope>NUCLEOTIDE SEQUENCE [LARGE SCALE GENOMIC DNA]</scope>
    <source>
        <strain evidence="8 9">ATCC 49154</strain>
    </source>
</reference>
<comment type="caution">
    <text evidence="6">Lacks conserved residue(s) required for the propagation of feature annotation.</text>
</comment>
<evidence type="ECO:0000256" key="6">
    <source>
        <dbReference type="HAMAP-Rule" id="MF_01216"/>
    </source>
</evidence>